<sequence>MSHSEFRSTAENIEICPITPGDVERVAEFLHAELNSRLSPSAWAAAIRPTWQSASPNHGFMLVDGERVLGAYVAFYSQRRVDDRMENFCNLSAWCVLEPYRSHGLRLLRAMLAQEGYTFTDLSPSGNVVPLNARLNFQHLDTATALVPNWPWPRLGKRLRIVSDPATIEKSLKGRDLQIYRDHAGAPAAYHLAVIEDGECCYVMFRRDSRKRLRLFASILHVGNPDLFQRVARHVYSHLLTHHGILVTLAETRVVCSRPRYSILLASPRPKMFRSSRVSSSQVDYLYSELTCVPW</sequence>
<protein>
    <recommendedName>
        <fullName evidence="3">N-acetyltransferase domain-containing protein</fullName>
    </recommendedName>
</protein>
<evidence type="ECO:0000313" key="1">
    <source>
        <dbReference type="EMBL" id="MBB3976634.1"/>
    </source>
</evidence>
<dbReference type="Gene3D" id="3.40.630.30">
    <property type="match status" value="1"/>
</dbReference>
<dbReference type="SUPFAM" id="SSF55729">
    <property type="entry name" value="Acyl-CoA N-acyltransferases (Nat)"/>
    <property type="match status" value="1"/>
</dbReference>
<accession>A0A7W6DCY7</accession>
<dbReference type="InterPro" id="IPR016181">
    <property type="entry name" value="Acyl_CoA_acyltransferase"/>
</dbReference>
<keyword evidence="2" id="KW-1185">Reference proteome</keyword>
<comment type="caution">
    <text evidence="1">The sequence shown here is derived from an EMBL/GenBank/DDBJ whole genome shotgun (WGS) entry which is preliminary data.</text>
</comment>
<proteinExistence type="predicted"/>
<evidence type="ECO:0008006" key="3">
    <source>
        <dbReference type="Google" id="ProtNLM"/>
    </source>
</evidence>
<reference evidence="1 2" key="1">
    <citation type="submission" date="2020-08" db="EMBL/GenBank/DDBJ databases">
        <title>Genomic Encyclopedia of Type Strains, Phase IV (KMG-IV): sequencing the most valuable type-strain genomes for metagenomic binning, comparative biology and taxonomic classification.</title>
        <authorList>
            <person name="Goeker M."/>
        </authorList>
    </citation>
    <scope>NUCLEOTIDE SEQUENCE [LARGE SCALE GENOMIC DNA]</scope>
    <source>
        <strain evidence="1 2">DSM 100211</strain>
    </source>
</reference>
<dbReference type="AlphaFoldDB" id="A0A7W6DCY7"/>
<dbReference type="EMBL" id="JACIEE010000003">
    <property type="protein sequence ID" value="MBB3976634.1"/>
    <property type="molecule type" value="Genomic_DNA"/>
</dbReference>
<dbReference type="RefSeq" id="WP_183802371.1">
    <property type="nucleotide sequence ID" value="NZ_JACIEE010000003.1"/>
</dbReference>
<name>A0A7W6DCY7_9HYPH</name>
<dbReference type="Proteomes" id="UP000574761">
    <property type="component" value="Unassembled WGS sequence"/>
</dbReference>
<gene>
    <name evidence="1" type="ORF">GGQ64_001823</name>
</gene>
<evidence type="ECO:0000313" key="2">
    <source>
        <dbReference type="Proteomes" id="UP000574761"/>
    </source>
</evidence>
<organism evidence="1 2">
    <name type="scientific">Mycoplana azooxidifex</name>
    <dbReference type="NCBI Taxonomy" id="1636188"/>
    <lineage>
        <taxon>Bacteria</taxon>
        <taxon>Pseudomonadati</taxon>
        <taxon>Pseudomonadota</taxon>
        <taxon>Alphaproteobacteria</taxon>
        <taxon>Hyphomicrobiales</taxon>
        <taxon>Rhizobiaceae</taxon>
        <taxon>Mycoplana</taxon>
    </lineage>
</organism>